<keyword evidence="2" id="KW-1185">Reference proteome</keyword>
<protein>
    <submittedName>
        <fullName evidence="1">Uncharacterized protein</fullName>
    </submittedName>
</protein>
<comment type="caution">
    <text evidence="1">The sequence shown here is derived from an EMBL/GenBank/DDBJ whole genome shotgun (WGS) entry which is preliminary data.</text>
</comment>
<dbReference type="EMBL" id="MU267843">
    <property type="protein sequence ID" value="KAH7908152.1"/>
    <property type="molecule type" value="Genomic_DNA"/>
</dbReference>
<proteinExistence type="predicted"/>
<evidence type="ECO:0000313" key="2">
    <source>
        <dbReference type="Proteomes" id="UP000790377"/>
    </source>
</evidence>
<sequence length="234" mass="25957">MLARYLPFALVFPLLALLEPLNLDASIICPVSSQIGSWLNIIGIGAAEALLLIRTWVLWGRSRVVLIGLIALGSACIAGDIIANVLPFHSIEYEILPSSISPLSPCFQLYNPPSYAWDYVSLTFFELARMSHHSRHSRIFLMMRDDILYVLCILGISIVNIIIVNAIPDHYANLGMLLQLVIHSVLSSRLLISLRQIMQQQQFVGSGVYVVQPSDLEMLPIAFSEPPSTTLDTL</sequence>
<gene>
    <name evidence="1" type="ORF">BJ138DRAFT_394115</name>
</gene>
<organism evidence="1 2">
    <name type="scientific">Hygrophoropsis aurantiaca</name>
    <dbReference type="NCBI Taxonomy" id="72124"/>
    <lineage>
        <taxon>Eukaryota</taxon>
        <taxon>Fungi</taxon>
        <taxon>Dikarya</taxon>
        <taxon>Basidiomycota</taxon>
        <taxon>Agaricomycotina</taxon>
        <taxon>Agaricomycetes</taxon>
        <taxon>Agaricomycetidae</taxon>
        <taxon>Boletales</taxon>
        <taxon>Coniophorineae</taxon>
        <taxon>Hygrophoropsidaceae</taxon>
        <taxon>Hygrophoropsis</taxon>
    </lineage>
</organism>
<evidence type="ECO:0000313" key="1">
    <source>
        <dbReference type="EMBL" id="KAH7908152.1"/>
    </source>
</evidence>
<name>A0ACB8A553_9AGAM</name>
<reference evidence="1" key="1">
    <citation type="journal article" date="2021" name="New Phytol.">
        <title>Evolutionary innovations through gain and loss of genes in the ectomycorrhizal Boletales.</title>
        <authorList>
            <person name="Wu G."/>
            <person name="Miyauchi S."/>
            <person name="Morin E."/>
            <person name="Kuo A."/>
            <person name="Drula E."/>
            <person name="Varga T."/>
            <person name="Kohler A."/>
            <person name="Feng B."/>
            <person name="Cao Y."/>
            <person name="Lipzen A."/>
            <person name="Daum C."/>
            <person name="Hundley H."/>
            <person name="Pangilinan J."/>
            <person name="Johnson J."/>
            <person name="Barry K."/>
            <person name="LaButti K."/>
            <person name="Ng V."/>
            <person name="Ahrendt S."/>
            <person name="Min B."/>
            <person name="Choi I.G."/>
            <person name="Park H."/>
            <person name="Plett J.M."/>
            <person name="Magnuson J."/>
            <person name="Spatafora J.W."/>
            <person name="Nagy L.G."/>
            <person name="Henrissat B."/>
            <person name="Grigoriev I.V."/>
            <person name="Yang Z.L."/>
            <person name="Xu J."/>
            <person name="Martin F.M."/>
        </authorList>
    </citation>
    <scope>NUCLEOTIDE SEQUENCE</scope>
    <source>
        <strain evidence="1">ATCC 28755</strain>
    </source>
</reference>
<dbReference type="Proteomes" id="UP000790377">
    <property type="component" value="Unassembled WGS sequence"/>
</dbReference>
<accession>A0ACB8A553</accession>